<accession>A0AAD4EA91</accession>
<dbReference type="InterPro" id="IPR009068">
    <property type="entry name" value="uS15_NS1_RNA-bd_sf"/>
</dbReference>
<sequence>MLKSCLINVSQSCRVVQPFITPYFSSSQCPLVEANKLDYEKVSKVQARINHKLAFDAQREYAVLGHRPGQDHKWQNSALAKAVITQDALYSDSVPEIIHSPEGDIELPPHLSFGINERSKELLFKVLPSLSAQEGVTKFSENVISEMQEAMENEKVKANMFAKVIDLRNANAKGLAFENRRRCISLFSPPGNPFDTGRPEVQAALLTIQIRGLWKHLLTFRKDIDNRRGLRQLVHKRAKILKYLRKLDRDRYEAILPRLGLDAASIEGELVV</sequence>
<dbReference type="GeneID" id="64659859"/>
<dbReference type="PANTHER" id="PTHR23321">
    <property type="entry name" value="RIBOSOMAL PROTEIN S15, BACTERIAL AND ORGANELLAR"/>
    <property type="match status" value="1"/>
</dbReference>
<dbReference type="AlphaFoldDB" id="A0AAD4EA91"/>
<dbReference type="GO" id="GO:0005840">
    <property type="term" value="C:ribosome"/>
    <property type="evidence" value="ECO:0007669"/>
    <property type="project" value="UniProtKB-KW"/>
</dbReference>
<dbReference type="InterPro" id="IPR005290">
    <property type="entry name" value="Ribosomal_uS15_bac-type"/>
</dbReference>
<dbReference type="Proteomes" id="UP001195769">
    <property type="component" value="Unassembled WGS sequence"/>
</dbReference>
<evidence type="ECO:0008006" key="7">
    <source>
        <dbReference type="Google" id="ProtNLM"/>
    </source>
</evidence>
<dbReference type="Gene3D" id="1.10.287.10">
    <property type="entry name" value="S15/NS1, RNA-binding"/>
    <property type="match status" value="1"/>
</dbReference>
<dbReference type="SMART" id="SM01387">
    <property type="entry name" value="Ribosomal_S15"/>
    <property type="match status" value="1"/>
</dbReference>
<organism evidence="5 6">
    <name type="scientific">Suillus fuscotomentosus</name>
    <dbReference type="NCBI Taxonomy" id="1912939"/>
    <lineage>
        <taxon>Eukaryota</taxon>
        <taxon>Fungi</taxon>
        <taxon>Dikarya</taxon>
        <taxon>Basidiomycota</taxon>
        <taxon>Agaricomycotina</taxon>
        <taxon>Agaricomycetes</taxon>
        <taxon>Agaricomycetidae</taxon>
        <taxon>Boletales</taxon>
        <taxon>Suillineae</taxon>
        <taxon>Suillaceae</taxon>
        <taxon>Suillus</taxon>
    </lineage>
</organism>
<dbReference type="PROSITE" id="PS00362">
    <property type="entry name" value="RIBOSOMAL_S15"/>
    <property type="match status" value="1"/>
</dbReference>
<evidence type="ECO:0000256" key="4">
    <source>
        <dbReference type="RuleBase" id="RU003919"/>
    </source>
</evidence>
<evidence type="ECO:0000256" key="2">
    <source>
        <dbReference type="ARBA" id="ARBA00022980"/>
    </source>
</evidence>
<keyword evidence="3 4" id="KW-0687">Ribonucleoprotein</keyword>
<dbReference type="GO" id="GO:0006412">
    <property type="term" value="P:translation"/>
    <property type="evidence" value="ECO:0007669"/>
    <property type="project" value="InterPro"/>
</dbReference>
<dbReference type="SUPFAM" id="SSF47060">
    <property type="entry name" value="S15/NS1 RNA-binding domain"/>
    <property type="match status" value="1"/>
</dbReference>
<dbReference type="InterPro" id="IPR000589">
    <property type="entry name" value="Ribosomal_uS15"/>
</dbReference>
<protein>
    <recommendedName>
        <fullName evidence="7">Ribosomal protein S15</fullName>
    </recommendedName>
</protein>
<dbReference type="Pfam" id="PF00312">
    <property type="entry name" value="Ribosomal_S15"/>
    <property type="match status" value="1"/>
</dbReference>
<dbReference type="GO" id="GO:0003735">
    <property type="term" value="F:structural constituent of ribosome"/>
    <property type="evidence" value="ECO:0007669"/>
    <property type="project" value="InterPro"/>
</dbReference>
<dbReference type="EMBL" id="JABBWK010000016">
    <property type="protein sequence ID" value="KAG1902529.1"/>
    <property type="molecule type" value="Genomic_DNA"/>
</dbReference>
<evidence type="ECO:0000313" key="6">
    <source>
        <dbReference type="Proteomes" id="UP001195769"/>
    </source>
</evidence>
<comment type="caution">
    <text evidence="5">The sequence shown here is derived from an EMBL/GenBank/DDBJ whole genome shotgun (WGS) entry which is preliminary data.</text>
</comment>
<dbReference type="RefSeq" id="XP_041228104.1">
    <property type="nucleotide sequence ID" value="XM_041365561.1"/>
</dbReference>
<proteinExistence type="inferred from homology"/>
<dbReference type="GO" id="GO:0005737">
    <property type="term" value="C:cytoplasm"/>
    <property type="evidence" value="ECO:0007669"/>
    <property type="project" value="UniProtKB-ARBA"/>
</dbReference>
<dbReference type="GO" id="GO:1990904">
    <property type="term" value="C:ribonucleoprotein complex"/>
    <property type="evidence" value="ECO:0007669"/>
    <property type="project" value="UniProtKB-KW"/>
</dbReference>
<evidence type="ECO:0000313" key="5">
    <source>
        <dbReference type="EMBL" id="KAG1902529.1"/>
    </source>
</evidence>
<reference evidence="5" key="1">
    <citation type="journal article" date="2020" name="New Phytol.">
        <title>Comparative genomics reveals dynamic genome evolution in host specialist ectomycorrhizal fungi.</title>
        <authorList>
            <person name="Lofgren L.A."/>
            <person name="Nguyen N.H."/>
            <person name="Vilgalys R."/>
            <person name="Ruytinx J."/>
            <person name="Liao H.L."/>
            <person name="Branco S."/>
            <person name="Kuo A."/>
            <person name="LaButti K."/>
            <person name="Lipzen A."/>
            <person name="Andreopoulos W."/>
            <person name="Pangilinan J."/>
            <person name="Riley R."/>
            <person name="Hundley H."/>
            <person name="Na H."/>
            <person name="Barry K."/>
            <person name="Grigoriev I.V."/>
            <person name="Stajich J.E."/>
            <person name="Kennedy P.G."/>
        </authorList>
    </citation>
    <scope>NUCLEOTIDE SEQUENCE</scope>
    <source>
        <strain evidence="5">FC203</strain>
    </source>
</reference>
<comment type="similarity">
    <text evidence="1 4">Belongs to the universal ribosomal protein uS15 family.</text>
</comment>
<dbReference type="PANTHER" id="PTHR23321:SF26">
    <property type="entry name" value="SMALL RIBOSOMAL SUBUNIT PROTEIN US15M"/>
    <property type="match status" value="1"/>
</dbReference>
<dbReference type="NCBIfam" id="TIGR00952">
    <property type="entry name" value="S15_bact"/>
    <property type="match status" value="1"/>
</dbReference>
<keyword evidence="6" id="KW-1185">Reference proteome</keyword>
<keyword evidence="2 4" id="KW-0689">Ribosomal protein</keyword>
<dbReference type="HAMAP" id="MF_01343_B">
    <property type="entry name" value="Ribosomal_uS15_B"/>
    <property type="match status" value="1"/>
</dbReference>
<dbReference type="CDD" id="cd00353">
    <property type="entry name" value="Ribosomal_S15p_S13e"/>
    <property type="match status" value="1"/>
</dbReference>
<evidence type="ECO:0000256" key="3">
    <source>
        <dbReference type="ARBA" id="ARBA00023274"/>
    </source>
</evidence>
<evidence type="ECO:0000256" key="1">
    <source>
        <dbReference type="ARBA" id="ARBA00008434"/>
    </source>
</evidence>
<gene>
    <name evidence="5" type="ORF">F5891DRAFT_1171902</name>
</gene>
<name>A0AAD4EA91_9AGAM</name>